<evidence type="ECO:0000259" key="15">
    <source>
        <dbReference type="PROSITE" id="PS51910"/>
    </source>
</evidence>
<dbReference type="GO" id="GO:0000272">
    <property type="term" value="P:polysaccharide catabolic process"/>
    <property type="evidence" value="ECO:0007669"/>
    <property type="project" value="UniProtKB-KW"/>
</dbReference>
<evidence type="ECO:0000256" key="14">
    <source>
        <dbReference type="SAM" id="SignalP"/>
    </source>
</evidence>
<evidence type="ECO:0000256" key="3">
    <source>
        <dbReference type="ARBA" id="ARBA00012729"/>
    </source>
</evidence>
<evidence type="ECO:0000256" key="12">
    <source>
        <dbReference type="ARBA" id="ARBA00025727"/>
    </source>
</evidence>
<name>A0A4S3JQM4_9EURO</name>
<dbReference type="GO" id="GO:0005576">
    <property type="term" value="C:extracellular region"/>
    <property type="evidence" value="ECO:0007669"/>
    <property type="project" value="TreeGrafter"/>
</dbReference>
<comment type="subcellular location">
    <subcellularLocation>
        <location evidence="2">Secreted</location>
        <location evidence="2">Cell wall</location>
    </subcellularLocation>
</comment>
<dbReference type="SUPFAM" id="SSF51445">
    <property type="entry name" value="(Trans)glycosidases"/>
    <property type="match status" value="1"/>
</dbReference>
<dbReference type="PROSITE" id="PS01095">
    <property type="entry name" value="GH18_1"/>
    <property type="match status" value="1"/>
</dbReference>
<sequence>MSPVRAFALMSAVLPLLHGVQAGFDPGSSNNVAVYWGQNSYGKSTGEYVQKRLEYYCDSSDIDVLQLSFLTTINGPGGAPEVNFANASDNCTLFEGTSLLNCPQIGADIKTCQKKGKTILLSIGGATYSEGGFNSDAAAQAGAKLLWETFGPVPSGNSSVKRPFGDAVIDGFDLDFEAVVRHMPAFANQLRKYYTEDSSKTYYLTAAPQCPYPDQADKEMLDGTVSFDAIWIQFYNNFCGLNSFEPGKDKQTHFNFETWDEWAHNTSLNKKVKVYVGAPGNTGAAGSGYVDVSRVKEIVQYVKKFSSFGGVMIWDASQVYANNGFLSGVKEAVGSSKSVAREFVA</sequence>
<evidence type="ECO:0000256" key="6">
    <source>
        <dbReference type="ARBA" id="ARBA00022801"/>
    </source>
</evidence>
<evidence type="ECO:0000313" key="16">
    <source>
        <dbReference type="EMBL" id="THC97972.1"/>
    </source>
</evidence>
<dbReference type="InterPro" id="IPR050542">
    <property type="entry name" value="Glycosyl_Hydrlase18_Chitinase"/>
</dbReference>
<dbReference type="GO" id="GO:0008843">
    <property type="term" value="F:endochitinase activity"/>
    <property type="evidence" value="ECO:0007669"/>
    <property type="project" value="UniProtKB-EC"/>
</dbReference>
<dbReference type="InterPro" id="IPR045321">
    <property type="entry name" value="Cts1-like"/>
</dbReference>
<evidence type="ECO:0000313" key="17">
    <source>
        <dbReference type="Proteomes" id="UP000308092"/>
    </source>
</evidence>
<proteinExistence type="inferred from homology"/>
<dbReference type="InterPro" id="IPR017853">
    <property type="entry name" value="GH"/>
</dbReference>
<evidence type="ECO:0000256" key="4">
    <source>
        <dbReference type="ARBA" id="ARBA00022512"/>
    </source>
</evidence>
<dbReference type="PROSITE" id="PS51910">
    <property type="entry name" value="GH18_2"/>
    <property type="match status" value="1"/>
</dbReference>
<gene>
    <name evidence="16" type="ORF">EYZ11_002542</name>
</gene>
<evidence type="ECO:0000256" key="8">
    <source>
        <dbReference type="ARBA" id="ARBA00023277"/>
    </source>
</evidence>
<dbReference type="FunFam" id="3.20.20.80:FF:000145">
    <property type="entry name" value="Class III chitinase, putative"/>
    <property type="match status" value="1"/>
</dbReference>
<dbReference type="VEuPathDB" id="FungiDB:EYZ11_002542"/>
<feature type="domain" description="GH18" evidence="15">
    <location>
        <begin position="30"/>
        <end position="336"/>
    </location>
</feature>
<keyword evidence="4" id="KW-0964">Secreted</keyword>
<dbReference type="CDD" id="cd02877">
    <property type="entry name" value="GH18_hevamine_XipI_class_III"/>
    <property type="match status" value="1"/>
</dbReference>
<comment type="caution">
    <text evidence="16">The sequence shown here is derived from an EMBL/GenBank/DDBJ whole genome shotgun (WGS) entry which is preliminary data.</text>
</comment>
<reference evidence="16 17" key="1">
    <citation type="submission" date="2019-03" db="EMBL/GenBank/DDBJ databases">
        <title>The genome sequence of a newly discovered highly antifungal drug resistant Aspergillus species, Aspergillus tanneri NIH 1004.</title>
        <authorList>
            <person name="Mounaud S."/>
            <person name="Singh I."/>
            <person name="Joardar V."/>
            <person name="Pakala S."/>
            <person name="Pakala S."/>
            <person name="Venepally P."/>
            <person name="Hoover J."/>
            <person name="Nierman W."/>
            <person name="Chung J."/>
            <person name="Losada L."/>
        </authorList>
    </citation>
    <scope>NUCLEOTIDE SEQUENCE [LARGE SCALE GENOMIC DNA]</scope>
    <source>
        <strain evidence="16 17">NIH1004</strain>
    </source>
</reference>
<dbReference type="Gene3D" id="3.20.20.80">
    <property type="entry name" value="Glycosidases"/>
    <property type="match status" value="1"/>
</dbReference>
<keyword evidence="9 13" id="KW-0326">Glycosidase</keyword>
<keyword evidence="17" id="KW-1185">Reference proteome</keyword>
<dbReference type="AlphaFoldDB" id="A0A4S3JQM4"/>
<keyword evidence="14" id="KW-0732">Signal</keyword>
<evidence type="ECO:0000256" key="5">
    <source>
        <dbReference type="ARBA" id="ARBA00022669"/>
    </source>
</evidence>
<evidence type="ECO:0000256" key="1">
    <source>
        <dbReference type="ARBA" id="ARBA00000822"/>
    </source>
</evidence>
<dbReference type="EC" id="3.2.1.14" evidence="3"/>
<comment type="catalytic activity">
    <reaction evidence="1">
        <text>Random endo-hydrolysis of N-acetyl-beta-D-glucosaminide (1-&gt;4)-beta-linkages in chitin and chitodextrins.</text>
        <dbReference type="EC" id="3.2.1.14"/>
    </reaction>
</comment>
<keyword evidence="5" id="KW-0147">Chitin-binding</keyword>
<dbReference type="PANTHER" id="PTHR45708">
    <property type="entry name" value="ENDOCHITINASE"/>
    <property type="match status" value="1"/>
</dbReference>
<dbReference type="InterPro" id="IPR001223">
    <property type="entry name" value="Glyco_hydro18_cat"/>
</dbReference>
<accession>A0A4S3JQM4</accession>
<evidence type="ECO:0000256" key="9">
    <source>
        <dbReference type="ARBA" id="ARBA00023295"/>
    </source>
</evidence>
<keyword evidence="6 13" id="KW-0378">Hydrolase</keyword>
<feature type="signal peptide" evidence="14">
    <location>
        <begin position="1"/>
        <end position="22"/>
    </location>
</feature>
<keyword evidence="10" id="KW-0624">Polysaccharide degradation</keyword>
<dbReference type="GO" id="GO:0008061">
    <property type="term" value="F:chitin binding"/>
    <property type="evidence" value="ECO:0007669"/>
    <property type="project" value="UniProtKB-KW"/>
</dbReference>
<feature type="chain" id="PRO_5020428277" description="chitinase" evidence="14">
    <location>
        <begin position="23"/>
        <end position="345"/>
    </location>
</feature>
<evidence type="ECO:0000256" key="2">
    <source>
        <dbReference type="ARBA" id="ARBA00004191"/>
    </source>
</evidence>
<dbReference type="PANTHER" id="PTHR45708:SF49">
    <property type="entry name" value="ENDOCHITINASE"/>
    <property type="match status" value="1"/>
</dbReference>
<dbReference type="Pfam" id="PF00704">
    <property type="entry name" value="Glyco_hydro_18"/>
    <property type="match status" value="1"/>
</dbReference>
<dbReference type="InterPro" id="IPR001579">
    <property type="entry name" value="Glyco_hydro_18_chit_AS"/>
</dbReference>
<dbReference type="STRING" id="1220188.A0A4S3JQM4"/>
<evidence type="ECO:0000256" key="10">
    <source>
        <dbReference type="ARBA" id="ARBA00023326"/>
    </source>
</evidence>
<keyword evidence="7" id="KW-0146">Chitin degradation</keyword>
<keyword evidence="4" id="KW-0134">Cell wall</keyword>
<organism evidence="16 17">
    <name type="scientific">Aspergillus tanneri</name>
    <dbReference type="NCBI Taxonomy" id="1220188"/>
    <lineage>
        <taxon>Eukaryota</taxon>
        <taxon>Fungi</taxon>
        <taxon>Dikarya</taxon>
        <taxon>Ascomycota</taxon>
        <taxon>Pezizomycotina</taxon>
        <taxon>Eurotiomycetes</taxon>
        <taxon>Eurotiomycetidae</taxon>
        <taxon>Eurotiales</taxon>
        <taxon>Aspergillaceae</taxon>
        <taxon>Aspergillus</taxon>
        <taxon>Aspergillus subgen. Circumdati</taxon>
    </lineage>
</organism>
<dbReference type="EMBL" id="SOSA01000057">
    <property type="protein sequence ID" value="THC97972.1"/>
    <property type="molecule type" value="Genomic_DNA"/>
</dbReference>
<comment type="function">
    <text evidence="11">GPI-anchored chitinase involved in the degradation of chitin, a component of the cell walls of fungi and exoskeletal elements of some animals (including worms and arthropods). Required to reshape the cell wall at the sites where cell wall remodeling and/or cell wall maturation actively take place such as sites of conidia formation.</text>
</comment>
<comment type="similarity">
    <text evidence="12">Belongs to the glycosyl hydrolase 18 family. Chitinase class III subfamily.</text>
</comment>
<keyword evidence="8" id="KW-0119">Carbohydrate metabolism</keyword>
<evidence type="ECO:0000256" key="13">
    <source>
        <dbReference type="RuleBase" id="RU000489"/>
    </source>
</evidence>
<evidence type="ECO:0000256" key="11">
    <source>
        <dbReference type="ARBA" id="ARBA00024658"/>
    </source>
</evidence>
<evidence type="ECO:0000256" key="7">
    <source>
        <dbReference type="ARBA" id="ARBA00023024"/>
    </source>
</evidence>
<dbReference type="GO" id="GO:0006032">
    <property type="term" value="P:chitin catabolic process"/>
    <property type="evidence" value="ECO:0007669"/>
    <property type="project" value="UniProtKB-KW"/>
</dbReference>
<protein>
    <recommendedName>
        <fullName evidence="3">chitinase</fullName>
        <ecNumber evidence="3">3.2.1.14</ecNumber>
    </recommendedName>
</protein>
<dbReference type="Proteomes" id="UP000308092">
    <property type="component" value="Unassembled WGS sequence"/>
</dbReference>